<dbReference type="EMBL" id="JACAZH010000001">
    <property type="protein sequence ID" value="KAF7376803.1"/>
    <property type="molecule type" value="Genomic_DNA"/>
</dbReference>
<dbReference type="PANTHER" id="PTHR33096:SF1">
    <property type="entry name" value="CXC1-LIKE CYSTEINE CLUSTER ASSOCIATED WITH KDZ TRANSPOSASES DOMAIN-CONTAINING PROTEIN"/>
    <property type="match status" value="1"/>
</dbReference>
<evidence type="ECO:0000313" key="4">
    <source>
        <dbReference type="Proteomes" id="UP000623467"/>
    </source>
</evidence>
<feature type="compositionally biased region" description="Acidic residues" evidence="1">
    <location>
        <begin position="1121"/>
        <end position="1130"/>
    </location>
</feature>
<evidence type="ECO:0000313" key="3">
    <source>
        <dbReference type="EMBL" id="KAF7376803.1"/>
    </source>
</evidence>
<dbReference type="OrthoDB" id="3235114at2759"/>
<reference evidence="3" key="1">
    <citation type="submission" date="2020-05" db="EMBL/GenBank/DDBJ databases">
        <title>Mycena genomes resolve the evolution of fungal bioluminescence.</title>
        <authorList>
            <person name="Tsai I.J."/>
        </authorList>
    </citation>
    <scope>NUCLEOTIDE SEQUENCE</scope>
    <source>
        <strain evidence="3">160909Yilan</strain>
    </source>
</reference>
<organism evidence="3 4">
    <name type="scientific">Mycena sanguinolenta</name>
    <dbReference type="NCBI Taxonomy" id="230812"/>
    <lineage>
        <taxon>Eukaryota</taxon>
        <taxon>Fungi</taxon>
        <taxon>Dikarya</taxon>
        <taxon>Basidiomycota</taxon>
        <taxon>Agaricomycotina</taxon>
        <taxon>Agaricomycetes</taxon>
        <taxon>Agaricomycetidae</taxon>
        <taxon>Agaricales</taxon>
        <taxon>Marasmiineae</taxon>
        <taxon>Mycenaceae</taxon>
        <taxon>Mycena</taxon>
    </lineage>
</organism>
<gene>
    <name evidence="3" type="ORF">MSAN_00097700</name>
</gene>
<dbReference type="InterPro" id="IPR040521">
    <property type="entry name" value="KDZ"/>
</dbReference>
<dbReference type="PANTHER" id="PTHR33096">
    <property type="entry name" value="CXC2 DOMAIN-CONTAINING PROTEIN"/>
    <property type="match status" value="1"/>
</dbReference>
<comment type="caution">
    <text evidence="3">The sequence shown here is derived from an EMBL/GenBank/DDBJ whole genome shotgun (WGS) entry which is preliminary data.</text>
</comment>
<dbReference type="Pfam" id="PF18803">
    <property type="entry name" value="CxC2"/>
    <property type="match status" value="1"/>
</dbReference>
<dbReference type="Pfam" id="PF18758">
    <property type="entry name" value="KDZ"/>
    <property type="match status" value="1"/>
</dbReference>
<feature type="compositionally biased region" description="Basic residues" evidence="1">
    <location>
        <begin position="901"/>
        <end position="910"/>
    </location>
</feature>
<protein>
    <submittedName>
        <fullName evidence="3">CxC2 domain-containing protein</fullName>
    </submittedName>
</protein>
<sequence>MNTKRRRAKNVYSLQSFGHTLSPVPTVAPTARSGHLSADGRRADIQTIPLEREIRVSPAGAPSAVDLDEDNWLDVPSDLDSAPGNTVVVCTTRKRKRRWYATTDEALRHWVHNYRDGYLRALVTREGCMGEDVACLCREPGKYRCRECHGAQLYCKECMVQAHRLRPLCRIEVWNGTFFERRELRHLGLRVQLGHSDNLPCPRALQGREKFVVIAVNGFHHVTLDYCQCRRSGSLPHWEQLLAFGWFPSTPDRPKSAITISTLKLFHAVSLQGKTTVYHFFNALGRITDNTGSQAFQRRYKVILRVVRQWRNLRALKRGGMGNDPDRLVSDTREGELAVECIACPKPGVNLPEGWENTPPAMRFLYAIFLAIDACFRLKRKKISSWAADPSLQDGWAYFVQSAPYAEFVKTLGEQKEMSTCTGLAALDHANTKYSKGYAATGCGMITCGRHEVVSRNGVGDLQNGEKYGNMDYIVASAWRHLRALLFFLLSYDIMCQWSKNLRDRLSKLPPALRFQLAAFFVKYVIPKLHILGHLRKCQENYSLLYTLGAAQADMEGIERIWSSSGLMGASTREMGPGSRQDTLDDFWHFWNWNKVVGMGTTLRKRFLKATKELDAQKSWLEKFSQAHQEEIVAWKKAVDDFETAIYDDNGDAEPPANPYELPQSGATLRDIELELMREEHERERASPVARDATEETMTEYLMLGLGIEGQQRQLTADLLATRSPTTKDLTDFVTRRTRIARQIKKLRALQRRYSPAALQRAATAVDTEAIEAERTPLFLPSALSASERLPPLSSPGLAAAEMRLRDAQCSESLDHVRHGLIVKRRLQTYRGLNSRHQHQNTRSRSLVDSQQEKVDLGARTYRDARAARIALTPVAEISPWRALEKEDLRLPEDEEEANRKKQRAMKGKRQQAAQLNADGEVRGVPGMGEKKPPHFLDLAGHGLGNWGYWGGDACVREGRMVQGVRAGEMVEGGGASPPRREMARCLLTLEWQAKLWDGRAQAAYYRGKIVYRGSHLQGAIAFAARQAAVRRKLEAGFRRLWWPLTSRIAGPHAPASSESSGVDERDDFAGGGLADAEGSEDSGDESPSEDGRDVAAKAAVVGRSGGEQADREPDDKASDEGDAAAEEDLVTQTAEMDELLAVQSISLGQDDEL</sequence>
<dbReference type="Proteomes" id="UP000623467">
    <property type="component" value="Unassembled WGS sequence"/>
</dbReference>
<proteinExistence type="predicted"/>
<dbReference type="InterPro" id="IPR041457">
    <property type="entry name" value="CxC2_KDZ-assoc"/>
</dbReference>
<name>A0A8H6ZD20_9AGAR</name>
<feature type="compositionally biased region" description="Acidic residues" evidence="1">
    <location>
        <begin position="1078"/>
        <end position="1089"/>
    </location>
</feature>
<evidence type="ECO:0000256" key="1">
    <source>
        <dbReference type="SAM" id="MobiDB-lite"/>
    </source>
</evidence>
<evidence type="ECO:0000259" key="2">
    <source>
        <dbReference type="Pfam" id="PF18803"/>
    </source>
</evidence>
<feature type="region of interest" description="Disordered" evidence="1">
    <location>
        <begin position="892"/>
        <end position="914"/>
    </location>
</feature>
<feature type="region of interest" description="Disordered" evidence="1">
    <location>
        <begin position="1049"/>
        <end position="1132"/>
    </location>
</feature>
<keyword evidence="4" id="KW-1185">Reference proteome</keyword>
<dbReference type="AlphaFoldDB" id="A0A8H6ZD20"/>
<feature type="compositionally biased region" description="Basic and acidic residues" evidence="1">
    <location>
        <begin position="1109"/>
        <end position="1120"/>
    </location>
</feature>
<feature type="domain" description="CxC2-like cysteine cluster KDZ transposase-associated" evidence="2">
    <location>
        <begin position="184"/>
        <end position="292"/>
    </location>
</feature>
<accession>A0A8H6ZD20</accession>